<organism evidence="1 2">
    <name type="scientific">Boeremia exigua</name>
    <dbReference type="NCBI Taxonomy" id="749465"/>
    <lineage>
        <taxon>Eukaryota</taxon>
        <taxon>Fungi</taxon>
        <taxon>Dikarya</taxon>
        <taxon>Ascomycota</taxon>
        <taxon>Pezizomycotina</taxon>
        <taxon>Dothideomycetes</taxon>
        <taxon>Pleosporomycetidae</taxon>
        <taxon>Pleosporales</taxon>
        <taxon>Pleosporineae</taxon>
        <taxon>Didymellaceae</taxon>
        <taxon>Boeremia</taxon>
    </lineage>
</organism>
<evidence type="ECO:0000313" key="2">
    <source>
        <dbReference type="Proteomes" id="UP001153331"/>
    </source>
</evidence>
<accession>A0ACC2IJA3</accession>
<keyword evidence="2" id="KW-1185">Reference proteome</keyword>
<comment type="caution">
    <text evidence="1">The sequence shown here is derived from an EMBL/GenBank/DDBJ whole genome shotgun (WGS) entry which is preliminary data.</text>
</comment>
<reference evidence="1" key="1">
    <citation type="submission" date="2022-11" db="EMBL/GenBank/DDBJ databases">
        <title>Genome Sequence of Boeremia exigua.</title>
        <authorList>
            <person name="Buettner E."/>
        </authorList>
    </citation>
    <scope>NUCLEOTIDE SEQUENCE</scope>
    <source>
        <strain evidence="1">CU02</strain>
    </source>
</reference>
<protein>
    <submittedName>
        <fullName evidence="1">Uncharacterized protein</fullName>
    </submittedName>
</protein>
<dbReference type="Proteomes" id="UP001153331">
    <property type="component" value="Unassembled WGS sequence"/>
</dbReference>
<evidence type="ECO:0000313" key="1">
    <source>
        <dbReference type="EMBL" id="KAJ8115279.1"/>
    </source>
</evidence>
<gene>
    <name evidence="1" type="ORF">OPT61_g3033</name>
</gene>
<dbReference type="EMBL" id="JAPHNI010000148">
    <property type="protein sequence ID" value="KAJ8115279.1"/>
    <property type="molecule type" value="Genomic_DNA"/>
</dbReference>
<proteinExistence type="predicted"/>
<sequence length="566" mass="62254">MAFNIKTKLLQEIAKERDKYITKEESSKRQTDELVQATAVTVGFVSEIMHHRKDKAARKNKDTIEAPLSISNKGADTSLTQENGASEPVPTIKDLAAAFLHRHSSPSSTLPFPPGTLRTPILIPQRRPNTRARGFTPAYAPVLSSFDITQSAFLDFIITLNASLEPNPYLNAINLAGFAGEASPEPIISLMVGIGVEVVTSAIMEAQSRAKSNRFLDKVNESFFAPRGLFAFVGTWRPKDDDEAHVVDVSDNNGTCSNMEVFSSAKSVAKGDKVARDAWGDLKQQMQRAIVPAGGNVATVTSAPLAWASTDEIIAATPSSMLKKKDRFDRAGIWLENHVDKHTQVKWAQEYSDHPLAGSLPKPEFRSRYADPNHAASSGDVVALLTGGQWHMKEDERKKAKELQKELDKARRENKIEEVKARKELEEENRRARKEEEKARKEEEKLEAKAKKAAAKREKLKAQNKDSQDCNVIGEKIDKPTEGNIRSKDVVDVDTTAVSEATLHEQSKCNGEEQASKQHSKADEPKSGISSLLKDVSQRNGIYLATSLTQSTGPSLPGHSTAPSRS</sequence>
<name>A0ACC2IJA3_9PLEO</name>